<dbReference type="GO" id="GO:0016740">
    <property type="term" value="F:transferase activity"/>
    <property type="evidence" value="ECO:0007669"/>
    <property type="project" value="UniProtKB-KW"/>
</dbReference>
<evidence type="ECO:0000313" key="1">
    <source>
        <dbReference type="EMBL" id="PJI76711.1"/>
    </source>
</evidence>
<reference evidence="1 2" key="1">
    <citation type="submission" date="2017-11" db="EMBL/GenBank/DDBJ databases">
        <title>Genomic Encyclopedia of Type Strains, Phase III (KMG-III): the genomes of soil and plant-associated and newly described type strains.</title>
        <authorList>
            <person name="Whitman W."/>
        </authorList>
    </citation>
    <scope>NUCLEOTIDE SEQUENCE [LARGE SCALE GENOMIC DNA]</scope>
    <source>
        <strain evidence="1 2">UB-Domo-W1</strain>
    </source>
</reference>
<dbReference type="PANTHER" id="PTHR43881">
    <property type="entry name" value="GAMMA-GLUTAMYLTRANSPEPTIDASE (AFU_ORTHOLOGUE AFUA_4G13580)"/>
    <property type="match status" value="1"/>
</dbReference>
<dbReference type="AlphaFoldDB" id="A0A2M8VIN6"/>
<dbReference type="InterPro" id="IPR029055">
    <property type="entry name" value="Ntn_hydrolases_N"/>
</dbReference>
<dbReference type="InterPro" id="IPR043137">
    <property type="entry name" value="GGT_ssub_C"/>
</dbReference>
<organism evidence="1 2">
    <name type="scientific">Polynucleobacter brandtiae</name>
    <dbReference type="NCBI Taxonomy" id="1938816"/>
    <lineage>
        <taxon>Bacteria</taxon>
        <taxon>Pseudomonadati</taxon>
        <taxon>Pseudomonadota</taxon>
        <taxon>Betaproteobacteria</taxon>
        <taxon>Burkholderiales</taxon>
        <taxon>Burkholderiaceae</taxon>
        <taxon>Polynucleobacter</taxon>
    </lineage>
</organism>
<dbReference type="Pfam" id="PF01019">
    <property type="entry name" value="G_glu_transpept"/>
    <property type="match status" value="1"/>
</dbReference>
<dbReference type="PANTHER" id="PTHR43881:SF1">
    <property type="entry name" value="GAMMA-GLUTAMYLTRANSPEPTIDASE (AFU_ORTHOLOGUE AFUA_4G13580)"/>
    <property type="match status" value="1"/>
</dbReference>
<protein>
    <submittedName>
        <fullName evidence="1">Gamma-glutamyltransferase 2</fullName>
    </submittedName>
</protein>
<evidence type="ECO:0000313" key="2">
    <source>
        <dbReference type="Proteomes" id="UP000229366"/>
    </source>
</evidence>
<sequence length="533" mass="56561">MLISPPFGGARAPVLAKNAVASSQPLATQAGIEALQQGGNAVDAALATAITLTVVEPTMNGLGGDGFALIWDGHKLHGLNASGRAPAAWTPEFFAGKTAMDLIGWNTVTVPGMVAGWIALSRQFGKLPFAQLFKRAIDYAENGFPVSPVIARQWREAIPTLKMQPGFTESFLIAGKSPAAGHIWRFPAQANTLRKIAESEGESFYRGELAQSMVDFAQSTGGCFTMADFAANKPEWVEPLAFDYGDYTLHEIPPNGSGIAAQIALGILQAANAQQYPANSAQRIHLQVEAMRMAFADAYAHVSDASSMRVPSSALLNQSYLAGRAALIDHQHAGTYSAGDPHAGGTVYLCAADESGMMISYIQSNFKGFGSGVVAPGGIAFHNRGMSFSLVDGHPNQVAPGKRPFHTILPAFLTKGKEQDLQPTMAFGVMGGNMQPQGHIQFVMRFIDEHLNPQACSDAPRWRIDDLGHLTVEASMPTAIVEGLKVLGHEVTVMPADSLDFGSAQAIALLGEETKDAYIAGSDHRRDGLAAGF</sequence>
<keyword evidence="1" id="KW-0808">Transferase</keyword>
<proteinExistence type="predicted"/>
<dbReference type="InterPro" id="IPR052896">
    <property type="entry name" value="GGT-like_enzyme"/>
</dbReference>
<dbReference type="PRINTS" id="PR01210">
    <property type="entry name" value="GGTRANSPTASE"/>
</dbReference>
<dbReference type="InterPro" id="IPR043138">
    <property type="entry name" value="GGT_lsub"/>
</dbReference>
<dbReference type="SUPFAM" id="SSF56235">
    <property type="entry name" value="N-terminal nucleophile aminohydrolases (Ntn hydrolases)"/>
    <property type="match status" value="1"/>
</dbReference>
<gene>
    <name evidence="1" type="ORF">B0G85_1918</name>
</gene>
<accession>A0A2M8VIN6</accession>
<dbReference type="Gene3D" id="3.60.20.40">
    <property type="match status" value="1"/>
</dbReference>
<keyword evidence="2" id="KW-1185">Reference proteome</keyword>
<dbReference type="Gene3D" id="1.10.246.130">
    <property type="match status" value="1"/>
</dbReference>
<dbReference type="RefSeq" id="WP_100380219.1">
    <property type="nucleotide sequence ID" value="NZ_CBCSBW010000007.1"/>
</dbReference>
<dbReference type="Proteomes" id="UP000229366">
    <property type="component" value="Unassembled WGS sequence"/>
</dbReference>
<comment type="caution">
    <text evidence="1">The sequence shown here is derived from an EMBL/GenBank/DDBJ whole genome shotgun (WGS) entry which is preliminary data.</text>
</comment>
<name>A0A2M8VIN6_9BURK</name>
<dbReference type="OrthoDB" id="5297205at2"/>
<dbReference type="EMBL" id="PGTX01000006">
    <property type="protein sequence ID" value="PJI76711.1"/>
    <property type="molecule type" value="Genomic_DNA"/>
</dbReference>